<protein>
    <submittedName>
        <fullName evidence="4">EamA family transporter</fullName>
    </submittedName>
</protein>
<gene>
    <name evidence="4" type="ORF">H8706_03575</name>
</gene>
<evidence type="ECO:0000313" key="4">
    <source>
        <dbReference type="EMBL" id="MBC8595949.1"/>
    </source>
</evidence>
<feature type="transmembrane region" description="Helical" evidence="2">
    <location>
        <begin position="217"/>
        <end position="238"/>
    </location>
</feature>
<dbReference type="EMBL" id="JACRTE010000003">
    <property type="protein sequence ID" value="MBC8595949.1"/>
    <property type="molecule type" value="Genomic_DNA"/>
</dbReference>
<dbReference type="PROSITE" id="PS51257">
    <property type="entry name" value="PROKAR_LIPOPROTEIN"/>
    <property type="match status" value="1"/>
</dbReference>
<feature type="transmembrane region" description="Helical" evidence="2">
    <location>
        <begin position="283"/>
        <end position="300"/>
    </location>
</feature>
<evidence type="ECO:0000256" key="2">
    <source>
        <dbReference type="SAM" id="Phobius"/>
    </source>
</evidence>
<proteinExistence type="inferred from homology"/>
<evidence type="ECO:0000256" key="1">
    <source>
        <dbReference type="ARBA" id="ARBA00007362"/>
    </source>
</evidence>
<feature type="transmembrane region" description="Helical" evidence="2">
    <location>
        <begin position="66"/>
        <end position="87"/>
    </location>
</feature>
<dbReference type="InterPro" id="IPR000620">
    <property type="entry name" value="EamA_dom"/>
</dbReference>
<dbReference type="RefSeq" id="WP_262431528.1">
    <property type="nucleotide sequence ID" value="NZ_JACRTE010000003.1"/>
</dbReference>
<feature type="domain" description="EamA" evidence="3">
    <location>
        <begin position="150"/>
        <end position="294"/>
    </location>
</feature>
<evidence type="ECO:0000259" key="3">
    <source>
        <dbReference type="Pfam" id="PF00892"/>
    </source>
</evidence>
<dbReference type="InterPro" id="IPR037185">
    <property type="entry name" value="EmrE-like"/>
</dbReference>
<sequence>MINIKDFLIVFLLALLACVKVTFQGKACRKYVSSSRENVFFNALLFLSIAIFTFLFFGIKKVGISVLAPAFAVGICMVLFQCGYSLALNSGPVSVTVLIVNLNILITTVVSIIMFKEKVYLTQIFGIAFLLGAMFLCVNKDERTAKKTKKWILYTLTAFFASGISSSIQKIFGASAVKNSNSSFLFYVYLFGAVMLSAVYTAGGIKNKESREKSKKKYGGILFYTALIGIVLCVYQQIYMYATGVIDGIFMFPAYSGMQSLMMSFIGVLFFKDKLSARQKASVLCGIVSVVLMNIKFIYLF</sequence>
<keyword evidence="2" id="KW-0472">Membrane</keyword>
<feature type="transmembrane region" description="Helical" evidence="2">
    <location>
        <begin position="151"/>
        <end position="172"/>
    </location>
</feature>
<reference evidence="4" key="1">
    <citation type="submission" date="2020-08" db="EMBL/GenBank/DDBJ databases">
        <title>Genome public.</title>
        <authorList>
            <person name="Liu C."/>
            <person name="Sun Q."/>
        </authorList>
    </citation>
    <scope>NUCLEOTIDE SEQUENCE</scope>
    <source>
        <strain evidence="4">NSJ-50</strain>
    </source>
</reference>
<dbReference type="SUPFAM" id="SSF103481">
    <property type="entry name" value="Multidrug resistance efflux transporter EmrE"/>
    <property type="match status" value="2"/>
</dbReference>
<evidence type="ECO:0000313" key="5">
    <source>
        <dbReference type="Proteomes" id="UP000647416"/>
    </source>
</evidence>
<feature type="transmembrane region" description="Helical" evidence="2">
    <location>
        <begin position="184"/>
        <end position="205"/>
    </location>
</feature>
<dbReference type="Gene3D" id="1.10.3730.20">
    <property type="match status" value="2"/>
</dbReference>
<organism evidence="4 5">
    <name type="scientific">Qingrenia yutianensis</name>
    <dbReference type="NCBI Taxonomy" id="2763676"/>
    <lineage>
        <taxon>Bacteria</taxon>
        <taxon>Bacillati</taxon>
        <taxon>Bacillota</taxon>
        <taxon>Clostridia</taxon>
        <taxon>Eubacteriales</taxon>
        <taxon>Oscillospiraceae</taxon>
        <taxon>Qingrenia</taxon>
    </lineage>
</organism>
<keyword evidence="2" id="KW-0812">Transmembrane</keyword>
<feature type="transmembrane region" description="Helical" evidence="2">
    <location>
        <begin position="40"/>
        <end position="59"/>
    </location>
</feature>
<keyword evidence="2" id="KW-1133">Transmembrane helix</keyword>
<feature type="domain" description="EamA" evidence="3">
    <location>
        <begin position="11"/>
        <end position="137"/>
    </location>
</feature>
<name>A0A926IS26_9FIRM</name>
<feature type="transmembrane region" description="Helical" evidence="2">
    <location>
        <begin position="250"/>
        <end position="271"/>
    </location>
</feature>
<dbReference type="GO" id="GO:0016020">
    <property type="term" value="C:membrane"/>
    <property type="evidence" value="ECO:0007669"/>
    <property type="project" value="InterPro"/>
</dbReference>
<comment type="caution">
    <text evidence="4">The sequence shown here is derived from an EMBL/GenBank/DDBJ whole genome shotgun (WGS) entry which is preliminary data.</text>
</comment>
<comment type="similarity">
    <text evidence="1">Belongs to the EamA transporter family.</text>
</comment>
<keyword evidence="5" id="KW-1185">Reference proteome</keyword>
<accession>A0A926IS26</accession>
<dbReference type="AlphaFoldDB" id="A0A926IS26"/>
<feature type="transmembrane region" description="Helical" evidence="2">
    <location>
        <begin position="120"/>
        <end position="139"/>
    </location>
</feature>
<dbReference type="Pfam" id="PF00892">
    <property type="entry name" value="EamA"/>
    <property type="match status" value="2"/>
</dbReference>
<dbReference type="Proteomes" id="UP000647416">
    <property type="component" value="Unassembled WGS sequence"/>
</dbReference>